<dbReference type="InterPro" id="IPR038008">
    <property type="entry name" value="Jag_KH"/>
</dbReference>
<dbReference type="PROSITE" id="PS51061">
    <property type="entry name" value="R3H"/>
    <property type="match status" value="1"/>
</dbReference>
<gene>
    <name evidence="6" type="primary">khpB</name>
    <name evidence="6" type="synonym">eloR</name>
    <name evidence="8" type="ordered locus">Kole_0254</name>
</gene>
<keyword evidence="2 6" id="KW-0694">RNA-binding</keyword>
<feature type="region of interest" description="Jag_N domain" evidence="6">
    <location>
        <begin position="5"/>
        <end position="55"/>
    </location>
</feature>
<dbReference type="CDD" id="cd02644">
    <property type="entry name" value="R3H_jag"/>
    <property type="match status" value="1"/>
</dbReference>
<dbReference type="InterPro" id="IPR039247">
    <property type="entry name" value="KhpB"/>
</dbReference>
<evidence type="ECO:0000259" key="7">
    <source>
        <dbReference type="PROSITE" id="PS51061"/>
    </source>
</evidence>
<dbReference type="GO" id="GO:0005737">
    <property type="term" value="C:cytoplasm"/>
    <property type="evidence" value="ECO:0007669"/>
    <property type="project" value="UniProtKB-SubCell"/>
</dbReference>
<organism evidence="8 9">
    <name type="scientific">Kosmotoga olearia (strain ATCC BAA-1733 / DSM 21960 / TBF 19.5.1)</name>
    <dbReference type="NCBI Taxonomy" id="521045"/>
    <lineage>
        <taxon>Bacteria</taxon>
        <taxon>Thermotogati</taxon>
        <taxon>Thermotogota</taxon>
        <taxon>Thermotogae</taxon>
        <taxon>Kosmotogales</taxon>
        <taxon>Kosmotogaceae</taxon>
        <taxon>Kosmotoga</taxon>
    </lineage>
</organism>
<accession>C5CD35</accession>
<dbReference type="GO" id="GO:0009252">
    <property type="term" value="P:peptidoglycan biosynthetic process"/>
    <property type="evidence" value="ECO:0007669"/>
    <property type="project" value="UniProtKB-UniRule"/>
</dbReference>
<dbReference type="GO" id="GO:0003723">
    <property type="term" value="F:RNA binding"/>
    <property type="evidence" value="ECO:0007669"/>
    <property type="project" value="UniProtKB-UniRule"/>
</dbReference>
<protein>
    <recommendedName>
        <fullName evidence="6">RNA-binding protein KhpB</fullName>
    </recommendedName>
    <alternativeName>
        <fullName evidence="6">RNA-binding protein EloR</fullName>
    </alternativeName>
</protein>
<dbReference type="CDD" id="cd02414">
    <property type="entry name" value="KH-II_Jag"/>
    <property type="match status" value="1"/>
</dbReference>
<sequence length="234" mass="26565">MKTVVVSAPSVDEAVRLAQIKLDAYEDEIEVKVIEKGSKGFLGIFGGKATKIEAKLLPKYFERKLSEYLKGILHHFGEDIYFDVTFNGKTFKVIIEGDNISRLIGRHGKTVSALQHILNIYANRLSDIKVNVSVDVGNYKRERSELVVNMAHKIVRKVKKQKGKVILEPMFAFERRIVHEIVSQYDGVRSYSIGLEPYRRVVVEYSGNGNGRNGARKKTGRFKNVRAYSNRKSS</sequence>
<comment type="subunit">
    <text evidence="6">Forms a complex with KhpA.</text>
</comment>
<dbReference type="InterPro" id="IPR034079">
    <property type="entry name" value="R3H_KhpB"/>
</dbReference>
<comment type="subcellular location">
    <subcellularLocation>
        <location evidence="6">Cytoplasm</location>
    </subcellularLocation>
</comment>
<dbReference type="InterPro" id="IPR015946">
    <property type="entry name" value="KH_dom-like_a/b"/>
</dbReference>
<dbReference type="PANTHER" id="PTHR35800:SF1">
    <property type="entry name" value="RNA-BINDING PROTEIN KHPB"/>
    <property type="match status" value="1"/>
</dbReference>
<dbReference type="Pfam" id="PF01424">
    <property type="entry name" value="R3H"/>
    <property type="match status" value="1"/>
</dbReference>
<dbReference type="Gene3D" id="3.30.1370.50">
    <property type="entry name" value="R3H-like domain"/>
    <property type="match status" value="1"/>
</dbReference>
<evidence type="ECO:0000256" key="3">
    <source>
        <dbReference type="ARBA" id="ARBA00022960"/>
    </source>
</evidence>
<comment type="function">
    <text evidence="6">A probable RNA chaperone. Forms a complex with KhpA which binds to cellular RNA and controls its expression. Plays a role in peptidoglycan (PG) homeostasis and cell length regulation.</text>
</comment>
<dbReference type="InterPro" id="IPR032782">
    <property type="entry name" value="KhpB_N"/>
</dbReference>
<name>C5CD35_KOSOT</name>
<feature type="domain" description="R3H" evidence="7">
    <location>
        <begin position="141"/>
        <end position="207"/>
    </location>
</feature>
<dbReference type="NCBIfam" id="NF041568">
    <property type="entry name" value="Jag_EloR"/>
    <property type="match status" value="1"/>
</dbReference>
<dbReference type="Pfam" id="PF13083">
    <property type="entry name" value="KH_KhpA-B"/>
    <property type="match status" value="1"/>
</dbReference>
<dbReference type="HAMAP" id="MF_00867">
    <property type="entry name" value="KhpB"/>
    <property type="match status" value="1"/>
</dbReference>
<dbReference type="EMBL" id="CP001634">
    <property type="protein sequence ID" value="ACR78979.1"/>
    <property type="molecule type" value="Genomic_DNA"/>
</dbReference>
<dbReference type="eggNOG" id="COG1847">
    <property type="taxonomic scope" value="Bacteria"/>
</dbReference>
<keyword evidence="9" id="KW-1185">Reference proteome</keyword>
<evidence type="ECO:0000313" key="9">
    <source>
        <dbReference type="Proteomes" id="UP000002382"/>
    </source>
</evidence>
<dbReference type="Gene3D" id="3.30.300.20">
    <property type="match status" value="1"/>
</dbReference>
<dbReference type="SMART" id="SM00393">
    <property type="entry name" value="R3H"/>
    <property type="match status" value="1"/>
</dbReference>
<evidence type="ECO:0000256" key="4">
    <source>
        <dbReference type="ARBA" id="ARBA00023186"/>
    </source>
</evidence>
<evidence type="ECO:0000256" key="2">
    <source>
        <dbReference type="ARBA" id="ARBA00022884"/>
    </source>
</evidence>
<dbReference type="SMART" id="SM01245">
    <property type="entry name" value="Jag_N"/>
    <property type="match status" value="1"/>
</dbReference>
<dbReference type="RefSeq" id="WP_012744766.1">
    <property type="nucleotide sequence ID" value="NC_012785.1"/>
</dbReference>
<dbReference type="InterPro" id="IPR038247">
    <property type="entry name" value="Jag_N_dom_sf"/>
</dbReference>
<dbReference type="InterPro" id="IPR036867">
    <property type="entry name" value="R3H_dom_sf"/>
</dbReference>
<dbReference type="GO" id="GO:0071555">
    <property type="term" value="P:cell wall organization"/>
    <property type="evidence" value="ECO:0007669"/>
    <property type="project" value="UniProtKB-KW"/>
</dbReference>
<dbReference type="PANTHER" id="PTHR35800">
    <property type="entry name" value="PROTEIN JAG"/>
    <property type="match status" value="1"/>
</dbReference>
<dbReference type="Gene3D" id="3.30.30.80">
    <property type="entry name" value="probable RNA-binding protein from clostridium symbiosum atcc 14940"/>
    <property type="match status" value="1"/>
</dbReference>
<evidence type="ECO:0000256" key="5">
    <source>
        <dbReference type="ARBA" id="ARBA00023316"/>
    </source>
</evidence>
<dbReference type="Pfam" id="PF14804">
    <property type="entry name" value="Jag_N"/>
    <property type="match status" value="1"/>
</dbReference>
<evidence type="ECO:0000313" key="8">
    <source>
        <dbReference type="EMBL" id="ACR78979.1"/>
    </source>
</evidence>
<dbReference type="AlphaFoldDB" id="C5CD35"/>
<reference evidence="8 9" key="1">
    <citation type="submission" date="2009-06" db="EMBL/GenBank/DDBJ databases">
        <title>Complete sequence of Thermotogales bacterium TBF 19.5.1.</title>
        <authorList>
            <consortium name="US DOE Joint Genome Institute"/>
            <person name="Lucas S."/>
            <person name="Copeland A."/>
            <person name="Lapidus A."/>
            <person name="Glavina del Rio T."/>
            <person name="Tice H."/>
            <person name="Bruce D."/>
            <person name="Goodwin L."/>
            <person name="Pitluck S."/>
            <person name="Chertkov O."/>
            <person name="Brettin T."/>
            <person name="Detter J.C."/>
            <person name="Han C."/>
            <person name="Schmutz J."/>
            <person name="Larimer F."/>
            <person name="Land M."/>
            <person name="Hauser L."/>
            <person name="Kyrpides N."/>
            <person name="Ovchinnikova G."/>
            <person name="Noll K."/>
        </authorList>
    </citation>
    <scope>NUCLEOTIDE SEQUENCE [LARGE SCALE GENOMIC DNA]</scope>
    <source>
        <strain evidence="9">ATCC BAA-1733 / DSM 21960 / TBF 19.5.1</strain>
    </source>
</reference>
<evidence type="ECO:0000256" key="1">
    <source>
        <dbReference type="ARBA" id="ARBA00022490"/>
    </source>
</evidence>
<reference evidence="8 9" key="2">
    <citation type="journal article" date="2011" name="J. Bacteriol.">
        <title>Genome Sequence of Kosmotoga olearia Strain TBF 19.5.1, a Thermophilic Bacterium with a Wide Growth Temperature Range, Isolated from the Troll B Oil Platform in the North Sea.</title>
        <authorList>
            <person name="Swithers K.S."/>
            <person name="Dipippo J.L."/>
            <person name="Bruce D.C."/>
            <person name="Detter C."/>
            <person name="Tapia R."/>
            <person name="Han S."/>
            <person name="Goodwin L.A."/>
            <person name="Han J."/>
            <person name="Woyke T."/>
            <person name="Pitluck S."/>
            <person name="Pennacchio L."/>
            <person name="Nolan M."/>
            <person name="Mikhailova N."/>
            <person name="Land M.L."/>
            <person name="Nesbo C.L."/>
            <person name="Gogarten J.P."/>
            <person name="Noll K.M."/>
        </authorList>
    </citation>
    <scope>NUCLEOTIDE SEQUENCE [LARGE SCALE GENOMIC DNA]</scope>
    <source>
        <strain evidence="9">ATCC BAA-1733 / DSM 21960 / TBF 19.5.1</strain>
    </source>
</reference>
<keyword evidence="1 6" id="KW-0963">Cytoplasm</keyword>
<keyword evidence="3 6" id="KW-0133">Cell shape</keyword>
<dbReference type="InterPro" id="IPR001374">
    <property type="entry name" value="R3H_dom"/>
</dbReference>
<dbReference type="KEGG" id="kol:Kole_0254"/>
<dbReference type="HOGENOM" id="CLU_042512_0_1_0"/>
<keyword evidence="4 6" id="KW-0143">Chaperone</keyword>
<dbReference type="Proteomes" id="UP000002382">
    <property type="component" value="Chromosome"/>
</dbReference>
<dbReference type="STRING" id="521045.Kole_0254"/>
<evidence type="ECO:0000256" key="6">
    <source>
        <dbReference type="HAMAP-Rule" id="MF_00867"/>
    </source>
</evidence>
<comment type="domain">
    <text evidence="6">Has an N-terminal Jag-N domain and 2 RNA-binding domains (KH and R3H).</text>
</comment>
<comment type="similarity">
    <text evidence="6">Belongs to the KhpB RNA-binding protein family.</text>
</comment>
<keyword evidence="5 6" id="KW-0961">Cell wall biogenesis/degradation</keyword>
<proteinExistence type="inferred from homology"/>
<dbReference type="OrthoDB" id="9794483at2"/>
<dbReference type="SUPFAM" id="SSF82708">
    <property type="entry name" value="R3H domain"/>
    <property type="match status" value="1"/>
</dbReference>
<dbReference type="GO" id="GO:0008360">
    <property type="term" value="P:regulation of cell shape"/>
    <property type="evidence" value="ECO:0007669"/>
    <property type="project" value="UniProtKB-KW"/>
</dbReference>